<dbReference type="Ensembl" id="ENSMALT00000025124.1">
    <property type="protein sequence ID" value="ENSMALP00000024661.1"/>
    <property type="gene ID" value="ENSMALG00000017175.1"/>
</dbReference>
<evidence type="ECO:0000256" key="3">
    <source>
        <dbReference type="ARBA" id="ARBA00022475"/>
    </source>
</evidence>
<reference evidence="22" key="1">
    <citation type="submission" date="2025-05" db="UniProtKB">
        <authorList>
            <consortium name="Ensembl"/>
        </authorList>
    </citation>
    <scope>IDENTIFICATION</scope>
</reference>
<evidence type="ECO:0000256" key="15">
    <source>
        <dbReference type="ARBA" id="ARBA00023224"/>
    </source>
</evidence>
<accession>A0A3Q3JV21</accession>
<evidence type="ECO:0000256" key="14">
    <source>
        <dbReference type="ARBA" id="ARBA00023180"/>
    </source>
</evidence>
<keyword evidence="4" id="KW-0771">Synaptosome</keyword>
<evidence type="ECO:0000313" key="22">
    <source>
        <dbReference type="Ensembl" id="ENSMALP00000024653.1"/>
    </source>
</evidence>
<dbReference type="PANTHER" id="PTHR24247">
    <property type="entry name" value="5-HYDROXYTRYPTAMINE RECEPTOR"/>
    <property type="match status" value="1"/>
</dbReference>
<evidence type="ECO:0000256" key="12">
    <source>
        <dbReference type="ARBA" id="ARBA00023157"/>
    </source>
</evidence>
<keyword evidence="12" id="KW-1015">Disulfide bond</keyword>
<dbReference type="Gene3D" id="1.20.1070.10">
    <property type="entry name" value="Rhodopsin 7-helix transmembrane proteins"/>
    <property type="match status" value="1"/>
</dbReference>
<feature type="transmembrane region" description="Helical" evidence="20">
    <location>
        <begin position="99"/>
        <end position="121"/>
    </location>
</feature>
<evidence type="ECO:0000256" key="13">
    <source>
        <dbReference type="ARBA" id="ARBA00023170"/>
    </source>
</evidence>
<feature type="transmembrane region" description="Helical" evidence="20">
    <location>
        <begin position="142"/>
        <end position="162"/>
    </location>
</feature>
<evidence type="ECO:0000256" key="20">
    <source>
        <dbReference type="SAM" id="Phobius"/>
    </source>
</evidence>
<feature type="transmembrane region" description="Helical" evidence="20">
    <location>
        <begin position="26"/>
        <end position="49"/>
    </location>
</feature>
<keyword evidence="5" id="KW-0085">Behavior</keyword>
<feature type="transmembrane region" description="Helical" evidence="20">
    <location>
        <begin position="309"/>
        <end position="328"/>
    </location>
</feature>
<evidence type="ECO:0000256" key="8">
    <source>
        <dbReference type="ARBA" id="ARBA00023018"/>
    </source>
</evidence>
<dbReference type="Ensembl" id="ENSMALT00000025116.1">
    <property type="protein sequence ID" value="ENSMALP00000024653.1"/>
    <property type="gene ID" value="ENSMALG00000017175.1"/>
</dbReference>
<dbReference type="GO" id="GO:0042310">
    <property type="term" value="P:vasoconstriction"/>
    <property type="evidence" value="ECO:0007669"/>
    <property type="project" value="InterPro"/>
</dbReference>
<comment type="similarity">
    <text evidence="19">Belongs to the G-protein coupled receptor 1 family.</text>
</comment>
<keyword evidence="7 20" id="KW-1133">Transmembrane helix</keyword>
<feature type="transmembrane region" description="Helical" evidence="20">
    <location>
        <begin position="193"/>
        <end position="219"/>
    </location>
</feature>
<keyword evidence="3" id="KW-1003">Cell membrane</keyword>
<dbReference type="GO" id="GO:0006939">
    <property type="term" value="P:smooth muscle contraction"/>
    <property type="evidence" value="ECO:0007669"/>
    <property type="project" value="InterPro"/>
</dbReference>
<evidence type="ECO:0000256" key="4">
    <source>
        <dbReference type="ARBA" id="ARBA00022599"/>
    </source>
</evidence>
<dbReference type="PRINTS" id="PR00651">
    <property type="entry name" value="5HT2BRECEPTR"/>
</dbReference>
<protein>
    <recommendedName>
        <fullName evidence="2">5-hydroxytryptamine receptor 2B</fullName>
    </recommendedName>
    <alternativeName>
        <fullName evidence="17">Serotonin receptor 2B</fullName>
    </alternativeName>
</protein>
<dbReference type="Proteomes" id="UP000261600">
    <property type="component" value="Unplaced"/>
</dbReference>
<dbReference type="GO" id="GO:0007208">
    <property type="term" value="P:phospholipase C-activating serotonin receptor signaling pathway"/>
    <property type="evidence" value="ECO:0007669"/>
    <property type="project" value="TreeGrafter"/>
</dbReference>
<keyword evidence="16" id="KW-0449">Lipoprotein</keyword>
<evidence type="ECO:0000256" key="7">
    <source>
        <dbReference type="ARBA" id="ARBA00022989"/>
    </source>
</evidence>
<keyword evidence="8" id="KW-0770">Synapse</keyword>
<dbReference type="GO" id="GO:0030425">
    <property type="term" value="C:dendrite"/>
    <property type="evidence" value="ECO:0007669"/>
    <property type="project" value="TreeGrafter"/>
</dbReference>
<evidence type="ECO:0000256" key="1">
    <source>
        <dbReference type="ARBA" id="ARBA00004651"/>
    </source>
</evidence>
<feature type="domain" description="G-protein coupled receptors family 1 profile" evidence="21">
    <location>
        <begin position="41"/>
        <end position="364"/>
    </location>
</feature>
<dbReference type="GeneID" id="109958260"/>
<dbReference type="InterPro" id="IPR017452">
    <property type="entry name" value="GPCR_Rhodpsn_7TM"/>
</dbReference>
<dbReference type="GO" id="GO:0007187">
    <property type="term" value="P:G protein-coupled receptor signaling pathway, coupled to cyclic nucleotide second messenger"/>
    <property type="evidence" value="ECO:0007669"/>
    <property type="project" value="TreeGrafter"/>
</dbReference>
<dbReference type="PROSITE" id="PS50262">
    <property type="entry name" value="G_PROTEIN_RECEP_F1_2"/>
    <property type="match status" value="1"/>
</dbReference>
<evidence type="ECO:0000256" key="18">
    <source>
        <dbReference type="ARBA" id="ARBA00034102"/>
    </source>
</evidence>
<keyword evidence="13 19" id="KW-0675">Receptor</keyword>
<keyword evidence="14" id="KW-0325">Glycoprotein</keyword>
<evidence type="ECO:0000256" key="10">
    <source>
        <dbReference type="ARBA" id="ARBA00023136"/>
    </source>
</evidence>
<dbReference type="SMART" id="SM01381">
    <property type="entry name" value="7TM_GPCR_Srsx"/>
    <property type="match status" value="1"/>
</dbReference>
<sequence>MSQAVVAPLETNSSWPGEESEAHLKWAALLIVMVIIPTIGGNILVILAVSLERKLQNATNYFLMSLAVADLLVGLLVMPIALVTVLYNAGWPLPEFLCPIWLFLDVLFSTASIMHLCAISLDRYIAIKKPIQHSQYKSRAKAVLKIALVWLISICIAIPIPIKGLKNYHLPNNITFNSNHTCLLKTDTFREFIMFGSLAAFFIPLTIMMVIYLLTVHVLRKKVYLLRSKVTQRFSCQTISTVFQREQAAASLQVEQQNMLDSRLPRIQENPNAGTTNSPTRDPISFRRMSTMGKKSMQTLSNEQRASKVLGIVFLLFVVMWCPFFITNITSVLCTSCDANVITHLMEIFVWVGYVSSGINPLVYTLFNKTFRQAFTRYITCNYKACASNGLGRHPRALIAERTLTRISLRSSMAENSKLFMKRGMKNGMGAVSYQSPVRCRPAPIQPSSGGMLDSMLLTENEACNKHEEHVSCV</sequence>
<dbReference type="GO" id="GO:0051209">
    <property type="term" value="P:release of sequestered calcium ion into cytosol"/>
    <property type="evidence" value="ECO:0007669"/>
    <property type="project" value="TreeGrafter"/>
</dbReference>
<dbReference type="GO" id="GO:0007268">
    <property type="term" value="P:chemical synaptic transmission"/>
    <property type="evidence" value="ECO:0007669"/>
    <property type="project" value="TreeGrafter"/>
</dbReference>
<dbReference type="GO" id="GO:0005886">
    <property type="term" value="C:plasma membrane"/>
    <property type="evidence" value="ECO:0007669"/>
    <property type="project" value="UniProtKB-SubCell"/>
</dbReference>
<keyword evidence="10 20" id="KW-0472">Membrane</keyword>
<organism evidence="22 23">
    <name type="scientific">Monopterus albus</name>
    <name type="common">Swamp eel</name>
    <dbReference type="NCBI Taxonomy" id="43700"/>
    <lineage>
        <taxon>Eukaryota</taxon>
        <taxon>Metazoa</taxon>
        <taxon>Chordata</taxon>
        <taxon>Craniata</taxon>
        <taxon>Vertebrata</taxon>
        <taxon>Euteleostomi</taxon>
        <taxon>Actinopterygii</taxon>
        <taxon>Neopterygii</taxon>
        <taxon>Teleostei</taxon>
        <taxon>Neoteleostei</taxon>
        <taxon>Acanthomorphata</taxon>
        <taxon>Anabantaria</taxon>
        <taxon>Synbranchiformes</taxon>
        <taxon>Synbranchidae</taxon>
        <taxon>Monopterus</taxon>
    </lineage>
</organism>
<evidence type="ECO:0000256" key="11">
    <source>
        <dbReference type="ARBA" id="ARBA00023139"/>
    </source>
</evidence>
<dbReference type="OrthoDB" id="8710314at2759"/>
<evidence type="ECO:0000256" key="5">
    <source>
        <dbReference type="ARBA" id="ARBA00022610"/>
    </source>
</evidence>
<evidence type="ECO:0000256" key="6">
    <source>
        <dbReference type="ARBA" id="ARBA00022692"/>
    </source>
</evidence>
<evidence type="ECO:0000256" key="16">
    <source>
        <dbReference type="ARBA" id="ARBA00023288"/>
    </source>
</evidence>
<proteinExistence type="inferred from homology"/>
<evidence type="ECO:0000256" key="19">
    <source>
        <dbReference type="RuleBase" id="RU000688"/>
    </source>
</evidence>
<name>A0A3Q3JV21_MONAL</name>
<evidence type="ECO:0000256" key="9">
    <source>
        <dbReference type="ARBA" id="ARBA00023040"/>
    </source>
</evidence>
<dbReference type="GO" id="GO:0050795">
    <property type="term" value="P:regulation of behavior"/>
    <property type="evidence" value="ECO:0007669"/>
    <property type="project" value="InterPro"/>
</dbReference>
<evidence type="ECO:0000313" key="23">
    <source>
        <dbReference type="Proteomes" id="UP000261600"/>
    </source>
</evidence>
<dbReference type="InterPro" id="IPR002231">
    <property type="entry name" value="5HT_rcpt"/>
</dbReference>
<dbReference type="InterPro" id="IPR000482">
    <property type="entry name" value="5HT2B_rcpt"/>
</dbReference>
<dbReference type="PRINTS" id="PR01101">
    <property type="entry name" value="5HTRECEPTOR"/>
</dbReference>
<feature type="transmembrane region" description="Helical" evidence="20">
    <location>
        <begin position="61"/>
        <end position="87"/>
    </location>
</feature>
<comment type="subcellular location">
    <subcellularLocation>
        <location evidence="1">Cell membrane</location>
        <topology evidence="1">Multi-pass membrane protein</topology>
    </subcellularLocation>
    <subcellularLocation>
        <location evidence="18">Synapse</location>
        <location evidence="18">Synaptosome</location>
    </subcellularLocation>
</comment>
<evidence type="ECO:0000256" key="17">
    <source>
        <dbReference type="ARBA" id="ARBA00032260"/>
    </source>
</evidence>
<dbReference type="GO" id="GO:0007507">
    <property type="term" value="P:heart development"/>
    <property type="evidence" value="ECO:0007669"/>
    <property type="project" value="InterPro"/>
</dbReference>
<dbReference type="AlphaFoldDB" id="A0A3Q3JV21"/>
<dbReference type="GO" id="GO:0004993">
    <property type="term" value="F:G protein-coupled serotonin receptor activity"/>
    <property type="evidence" value="ECO:0007669"/>
    <property type="project" value="InterPro"/>
</dbReference>
<feature type="transmembrane region" description="Helical" evidence="20">
    <location>
        <begin position="348"/>
        <end position="367"/>
    </location>
</feature>
<keyword evidence="6 19" id="KW-0812">Transmembrane</keyword>
<dbReference type="GO" id="GO:0045202">
    <property type="term" value="C:synapse"/>
    <property type="evidence" value="ECO:0007669"/>
    <property type="project" value="UniProtKB-SubCell"/>
</dbReference>
<dbReference type="PANTHER" id="PTHR24247:SF31">
    <property type="entry name" value="5-HYDROXYTRYPTAMINE RECEPTOR 2B"/>
    <property type="match status" value="1"/>
</dbReference>
<dbReference type="PRINTS" id="PR00237">
    <property type="entry name" value="GPCRRHODOPSN"/>
</dbReference>
<evidence type="ECO:0000256" key="2">
    <source>
        <dbReference type="ARBA" id="ARBA00017581"/>
    </source>
</evidence>
<keyword evidence="15 19" id="KW-0807">Transducer</keyword>
<dbReference type="PROSITE" id="PS00237">
    <property type="entry name" value="G_PROTEIN_RECEP_F1_1"/>
    <property type="match status" value="1"/>
</dbReference>
<dbReference type="InterPro" id="IPR000276">
    <property type="entry name" value="GPCR_Rhodpsn"/>
</dbReference>
<dbReference type="CTD" id="3357"/>
<dbReference type="RefSeq" id="XP_020452436.1">
    <property type="nucleotide sequence ID" value="XM_020596780.1"/>
</dbReference>
<dbReference type="GO" id="GO:0007210">
    <property type="term" value="P:serotonin receptor signaling pathway"/>
    <property type="evidence" value="ECO:0007669"/>
    <property type="project" value="TreeGrafter"/>
</dbReference>
<dbReference type="STRING" id="43700.ENSMALP00000024653"/>
<dbReference type="KEGG" id="malb:109958260"/>
<keyword evidence="9 19" id="KW-0297">G-protein coupled receptor</keyword>
<dbReference type="SUPFAM" id="SSF81321">
    <property type="entry name" value="Family A G protein-coupled receptor-like"/>
    <property type="match status" value="1"/>
</dbReference>
<evidence type="ECO:0000259" key="21">
    <source>
        <dbReference type="PROSITE" id="PS50262"/>
    </source>
</evidence>
<dbReference type="GO" id="GO:0030594">
    <property type="term" value="F:neurotransmitter receptor activity"/>
    <property type="evidence" value="ECO:0007669"/>
    <property type="project" value="TreeGrafter"/>
</dbReference>
<keyword evidence="23" id="KW-1185">Reference proteome</keyword>
<dbReference type="Pfam" id="PF00001">
    <property type="entry name" value="7tm_1"/>
    <property type="match status" value="1"/>
</dbReference>
<keyword evidence="11" id="KW-0564">Palmitate</keyword>